<dbReference type="InterPro" id="IPR016032">
    <property type="entry name" value="Sig_transdc_resp-reg_C-effctor"/>
</dbReference>
<evidence type="ECO:0000259" key="8">
    <source>
        <dbReference type="PROSITE" id="PS51755"/>
    </source>
</evidence>
<dbReference type="PROSITE" id="PS51755">
    <property type="entry name" value="OMPR_PHOB"/>
    <property type="match status" value="1"/>
</dbReference>
<dbReference type="InterPro" id="IPR027417">
    <property type="entry name" value="P-loop_NTPase"/>
</dbReference>
<dbReference type="CDD" id="cd15831">
    <property type="entry name" value="BTAD"/>
    <property type="match status" value="1"/>
</dbReference>
<keyword evidence="10" id="KW-1185">Reference proteome</keyword>
<dbReference type="Pfam" id="PF00486">
    <property type="entry name" value="Trans_reg_C"/>
    <property type="match status" value="1"/>
</dbReference>
<dbReference type="SUPFAM" id="SSF48452">
    <property type="entry name" value="TPR-like"/>
    <property type="match status" value="3"/>
</dbReference>
<evidence type="ECO:0000313" key="10">
    <source>
        <dbReference type="Proteomes" id="UP001164963"/>
    </source>
</evidence>
<dbReference type="InterPro" id="IPR001867">
    <property type="entry name" value="OmpR/PhoB-type_DNA-bd"/>
</dbReference>
<dbReference type="Gene3D" id="3.40.50.300">
    <property type="entry name" value="P-loop containing nucleotide triphosphate hydrolases"/>
    <property type="match status" value="1"/>
</dbReference>
<dbReference type="Proteomes" id="UP001164963">
    <property type="component" value="Chromosome"/>
</dbReference>
<dbReference type="SUPFAM" id="SSF46894">
    <property type="entry name" value="C-terminal effector domain of the bipartite response regulators"/>
    <property type="match status" value="1"/>
</dbReference>
<dbReference type="InterPro" id="IPR036388">
    <property type="entry name" value="WH-like_DNA-bd_sf"/>
</dbReference>
<evidence type="ECO:0000313" key="9">
    <source>
        <dbReference type="EMBL" id="UZK52713.1"/>
    </source>
</evidence>
<dbReference type="InterPro" id="IPR019734">
    <property type="entry name" value="TPR_rpt"/>
</dbReference>
<dbReference type="Gene3D" id="1.10.10.10">
    <property type="entry name" value="Winged helix-like DNA-binding domain superfamily/Winged helix DNA-binding domain"/>
    <property type="match status" value="1"/>
</dbReference>
<proteinExistence type="inferred from homology"/>
<comment type="similarity">
    <text evidence="1">Belongs to the AfsR/DnrI/RedD regulatory family.</text>
</comment>
<accession>A0ABY6PK55</accession>
<dbReference type="EMBL" id="CP098740">
    <property type="protein sequence ID" value="UZK52713.1"/>
    <property type="molecule type" value="Genomic_DNA"/>
</dbReference>
<dbReference type="InterPro" id="IPR051677">
    <property type="entry name" value="AfsR-DnrI-RedD_regulator"/>
</dbReference>
<dbReference type="RefSeq" id="WP_265538349.1">
    <property type="nucleotide sequence ID" value="NZ_CP098740.1"/>
</dbReference>
<dbReference type="SMART" id="SM01043">
    <property type="entry name" value="BTAD"/>
    <property type="match status" value="1"/>
</dbReference>
<evidence type="ECO:0000256" key="7">
    <source>
        <dbReference type="SAM" id="MobiDB-lite"/>
    </source>
</evidence>
<dbReference type="SUPFAM" id="SSF52540">
    <property type="entry name" value="P-loop containing nucleoside triphosphate hydrolases"/>
    <property type="match status" value="1"/>
</dbReference>
<protein>
    <submittedName>
        <fullName evidence="9">Tetratricopeptide repeat protein</fullName>
    </submittedName>
</protein>
<evidence type="ECO:0000256" key="1">
    <source>
        <dbReference type="ARBA" id="ARBA00005820"/>
    </source>
</evidence>
<dbReference type="PANTHER" id="PTHR35807:SF1">
    <property type="entry name" value="TRANSCRIPTIONAL REGULATOR REDD"/>
    <property type="match status" value="1"/>
</dbReference>
<feature type="region of interest" description="Disordered" evidence="7">
    <location>
        <begin position="242"/>
        <end position="269"/>
    </location>
</feature>
<keyword evidence="3" id="KW-0805">Transcription regulation</keyword>
<keyword evidence="4 6" id="KW-0238">DNA-binding</keyword>
<sequence>MRFRILGPLEIFDGTRWRAISAAKPRTLLAALLVRRDTAVPTNLLGTELWGEREPRAAANLIQQYVLRLRRELDDQQGRLLVTRTPGYQMVPEDEDDLDATVFARLGDSGRAALAAGDAESAAALYTQALALWRGPALADVPAGPLVEAEAARLDEQRLDVLQARIEADLACGLHTALVPELRQSVREHPLRERLWEQLMLALHRSGRQAEALDAYREVHRLLASELSVEPSAPLRELQQRILRGDPELAAPETPKKSARPGRMPAPPRQLPAAVAGFVGRHTELRMLDGPPGDAATETGPAVRVITGTAGAGKTALALHWAHRAAPDFPDGQLYVNLRGFDQAAGPVPPGEAIRGFLEALSVPPERIPDSLEARAAQLRTETAGRRLLFVLDNATDAAQVRPLLPGGAGCAVVVTGRGRLTGLAVTDGARLVSLDVLPREEAHEMLIARLGTARISAEPEAAAELIDLCARLPLALAVTAARAAGRPGFPLSAVVAELRDTRVRLDALDAGEGVSSVRTVLSWSYLRLDAGTARVFRLLGLHPGRDVAAPAVAALAKLTVREAAAALTSLARVHLIDEHQPGRYSFHDLLRTYAAGLAATEDAGPERPEALHRLFDHFLHTAHAAGRRLSPVRAELPLSPAVPGSVPHHPQRYEEAMAWFEAEHPVLLAVTDAAGPAGFSDHAWQLPLAMGDFLHLSGRWHDWVATQRTAIAAARRQKDPMATALCLCESGRAGIRLGRHEEARAELSRALELQRELNDLPAQAHTLRTLGWSYEQQGDYRATLTCVEQVLELERAAGNRAGWGGALNNMGWCHTHLGDHEKALACCTEALELHRAEGSPLGEAFTWETLGVIRRALGQYDEALDCYRRSREGFHRLGNRYGEAAALRGLGETLNAVGDPAGAREAWKASLTLFDELEHSDADAVRELLRTAD</sequence>
<evidence type="ECO:0000256" key="5">
    <source>
        <dbReference type="ARBA" id="ARBA00023163"/>
    </source>
</evidence>
<evidence type="ECO:0000256" key="3">
    <source>
        <dbReference type="ARBA" id="ARBA00023015"/>
    </source>
</evidence>
<dbReference type="SMART" id="SM00028">
    <property type="entry name" value="TPR"/>
    <property type="match status" value="7"/>
</dbReference>
<reference evidence="9" key="1">
    <citation type="journal article" date="2022" name="Front. Microbiol.">
        <title>Mirubactin C rescues the lethal effect of cell wall biosynthesis mutations in Bacillus subtilis.</title>
        <authorList>
            <person name="Kepplinger B."/>
            <person name="Wen X."/>
            <person name="Tyler A.R."/>
            <person name="Kim B.Y."/>
            <person name="Brown J."/>
            <person name="Banks P."/>
            <person name="Dashti Y."/>
            <person name="Mackenzie E.S."/>
            <person name="Wills C."/>
            <person name="Kawai Y."/>
            <person name="Waldron K.J."/>
            <person name="Allenby N.E.E."/>
            <person name="Wu L.J."/>
            <person name="Hall M.J."/>
            <person name="Errington J."/>
        </authorList>
    </citation>
    <scope>NUCLEOTIDE SEQUENCE</scope>
    <source>
        <strain evidence="9">MDA8-470</strain>
    </source>
</reference>
<dbReference type="InterPro" id="IPR005158">
    <property type="entry name" value="BTAD"/>
</dbReference>
<organism evidence="9 10">
    <name type="scientific">Streptomyces drozdowiczii</name>
    <dbReference type="NCBI Taxonomy" id="202862"/>
    <lineage>
        <taxon>Bacteria</taxon>
        <taxon>Bacillati</taxon>
        <taxon>Actinomycetota</taxon>
        <taxon>Actinomycetes</taxon>
        <taxon>Kitasatosporales</taxon>
        <taxon>Streptomycetaceae</taxon>
        <taxon>Streptomyces</taxon>
    </lineage>
</organism>
<dbReference type="Gene3D" id="1.25.40.10">
    <property type="entry name" value="Tetratricopeptide repeat domain"/>
    <property type="match status" value="2"/>
</dbReference>
<feature type="DNA-binding region" description="OmpR/PhoB-type" evidence="6">
    <location>
        <begin position="1"/>
        <end position="92"/>
    </location>
</feature>
<evidence type="ECO:0000256" key="6">
    <source>
        <dbReference type="PROSITE-ProRule" id="PRU01091"/>
    </source>
</evidence>
<name>A0ABY6PK55_9ACTN</name>
<evidence type="ECO:0000256" key="4">
    <source>
        <dbReference type="ARBA" id="ARBA00023125"/>
    </source>
</evidence>
<evidence type="ECO:0000256" key="2">
    <source>
        <dbReference type="ARBA" id="ARBA00023012"/>
    </source>
</evidence>
<keyword evidence="2" id="KW-0902">Two-component regulatory system</keyword>
<dbReference type="Pfam" id="PF03704">
    <property type="entry name" value="BTAD"/>
    <property type="match status" value="1"/>
</dbReference>
<dbReference type="SMART" id="SM00862">
    <property type="entry name" value="Trans_reg_C"/>
    <property type="match status" value="1"/>
</dbReference>
<dbReference type="InterPro" id="IPR011990">
    <property type="entry name" value="TPR-like_helical_dom_sf"/>
</dbReference>
<dbReference type="Pfam" id="PF13424">
    <property type="entry name" value="TPR_12"/>
    <property type="match status" value="2"/>
</dbReference>
<dbReference type="PANTHER" id="PTHR35807">
    <property type="entry name" value="TRANSCRIPTIONAL REGULATOR REDD-RELATED"/>
    <property type="match status" value="1"/>
</dbReference>
<keyword evidence="5" id="KW-0804">Transcription</keyword>
<gene>
    <name evidence="9" type="ORF">NEH16_00015</name>
</gene>
<feature type="domain" description="OmpR/PhoB-type" evidence="8">
    <location>
        <begin position="1"/>
        <end position="92"/>
    </location>
</feature>